<protein>
    <submittedName>
        <fullName evidence="1">Uncharacterized protein</fullName>
    </submittedName>
</protein>
<comment type="caution">
    <text evidence="1">The sequence shown here is derived from an EMBL/GenBank/DDBJ whole genome shotgun (WGS) entry which is preliminary data.</text>
</comment>
<name>A0AA38LG07_TAXCH</name>
<organism evidence="1 2">
    <name type="scientific">Taxus chinensis</name>
    <name type="common">Chinese yew</name>
    <name type="synonym">Taxus wallichiana var. chinensis</name>
    <dbReference type="NCBI Taxonomy" id="29808"/>
    <lineage>
        <taxon>Eukaryota</taxon>
        <taxon>Viridiplantae</taxon>
        <taxon>Streptophyta</taxon>
        <taxon>Embryophyta</taxon>
        <taxon>Tracheophyta</taxon>
        <taxon>Spermatophyta</taxon>
        <taxon>Pinopsida</taxon>
        <taxon>Pinidae</taxon>
        <taxon>Conifers II</taxon>
        <taxon>Cupressales</taxon>
        <taxon>Taxaceae</taxon>
        <taxon>Taxus</taxon>
    </lineage>
</organism>
<accession>A0AA38LG07</accession>
<gene>
    <name evidence="1" type="ORF">KI387_017638</name>
</gene>
<dbReference type="Proteomes" id="UP000824469">
    <property type="component" value="Unassembled WGS sequence"/>
</dbReference>
<feature type="non-terminal residue" evidence="1">
    <location>
        <position position="1"/>
    </location>
</feature>
<evidence type="ECO:0000313" key="1">
    <source>
        <dbReference type="EMBL" id="KAH9322999.1"/>
    </source>
</evidence>
<dbReference type="AlphaFoldDB" id="A0AA38LG07"/>
<evidence type="ECO:0000313" key="2">
    <source>
        <dbReference type="Proteomes" id="UP000824469"/>
    </source>
</evidence>
<proteinExistence type="predicted"/>
<dbReference type="EMBL" id="JAHRHJ020000003">
    <property type="protein sequence ID" value="KAH9322999.1"/>
    <property type="molecule type" value="Genomic_DNA"/>
</dbReference>
<keyword evidence="2" id="KW-1185">Reference proteome</keyword>
<feature type="non-terminal residue" evidence="1">
    <location>
        <position position="234"/>
    </location>
</feature>
<reference evidence="1 2" key="1">
    <citation type="journal article" date="2021" name="Nat. Plants">
        <title>The Taxus genome provides insights into paclitaxel biosynthesis.</title>
        <authorList>
            <person name="Xiong X."/>
            <person name="Gou J."/>
            <person name="Liao Q."/>
            <person name="Li Y."/>
            <person name="Zhou Q."/>
            <person name="Bi G."/>
            <person name="Li C."/>
            <person name="Du R."/>
            <person name="Wang X."/>
            <person name="Sun T."/>
            <person name="Guo L."/>
            <person name="Liang H."/>
            <person name="Lu P."/>
            <person name="Wu Y."/>
            <person name="Zhang Z."/>
            <person name="Ro D.K."/>
            <person name="Shang Y."/>
            <person name="Huang S."/>
            <person name="Yan J."/>
        </authorList>
    </citation>
    <scope>NUCLEOTIDE SEQUENCE [LARGE SCALE GENOMIC DNA]</scope>
    <source>
        <strain evidence="1">Ta-2019</strain>
    </source>
</reference>
<sequence length="234" mass="26316">ITLSLPPSATSSRDSFTWVQPMVDNRERKDQSRIDVPKFDVVAALLGTSPPKKAKTASRLISESTGQEFLEIARPKEDKNEKDISVSDFELTRISLGESIPEGEVHNLRETFSKVIERVKKGKQTQEQLEEQVQVLANFIKSFLSSDKTPLDPTPLSALPPTAATADIDLKAITKIHRHATFGKASEAWVEKILSQDWNLSMKPVRFMIISFQLKNKSTQELTTLNKEIKIWAD</sequence>